<protein>
    <recommendedName>
        <fullName evidence="5">Acid stress chaperone HdeA</fullName>
    </recommendedName>
</protein>
<evidence type="ECO:0000313" key="4">
    <source>
        <dbReference type="Proteomes" id="UP000295685"/>
    </source>
</evidence>
<name>A0A4R8SAH2_9MYCO</name>
<dbReference type="EMBL" id="PECM01000015">
    <property type="protein sequence ID" value="TEA00304.1"/>
    <property type="molecule type" value="Genomic_DNA"/>
</dbReference>
<organism evidence="1 4">
    <name type="scientific">Mycobacteroides salmoniphilum</name>
    <dbReference type="NCBI Taxonomy" id="404941"/>
    <lineage>
        <taxon>Bacteria</taxon>
        <taxon>Bacillati</taxon>
        <taxon>Actinomycetota</taxon>
        <taxon>Actinomycetes</taxon>
        <taxon>Mycobacteriales</taxon>
        <taxon>Mycobacteriaceae</taxon>
        <taxon>Mycobacteroides</taxon>
    </lineage>
</organism>
<evidence type="ECO:0000313" key="2">
    <source>
        <dbReference type="EMBL" id="TEA00304.1"/>
    </source>
</evidence>
<evidence type="ECO:0000313" key="1">
    <source>
        <dbReference type="EMBL" id="TDZ90338.1"/>
    </source>
</evidence>
<reference evidence="3 4" key="1">
    <citation type="journal article" date="2019" name="Sci. Rep.">
        <title>Extended insight into the Mycobacterium chelonae-abscessus complex through whole genome sequencing of Mycobacterium salmoniphilum outbreak and Mycobacterium salmoniphilum-like strains.</title>
        <authorList>
            <person name="Behra P.R.K."/>
            <person name="Das S."/>
            <person name="Pettersson B.M.F."/>
            <person name="Shirreff L."/>
            <person name="DuCote T."/>
            <person name="Jacobsson K.G."/>
            <person name="Ennis D.G."/>
            <person name="Kirsebom L.A."/>
        </authorList>
    </citation>
    <scope>NUCLEOTIDE SEQUENCE [LARGE SCALE GENOMIC DNA]</scope>
    <source>
        <strain evidence="2 3">CCUG 60883</strain>
        <strain evidence="1 4">CCUG 60885</strain>
    </source>
</reference>
<keyword evidence="3" id="KW-1185">Reference proteome</keyword>
<dbReference type="AlphaFoldDB" id="A0A4R8SAH2"/>
<evidence type="ECO:0000313" key="3">
    <source>
        <dbReference type="Proteomes" id="UP000294844"/>
    </source>
</evidence>
<accession>A0A4R8SAH2</accession>
<proteinExistence type="predicted"/>
<sequence>MSDKRFQQSTTEGALVISSISKKLAVAVGMAAAVSLAGCSSVINQGGDTTCKEYLTQDEGTQNEAVIKMLKDENQQNPTGLQSTAARTSALAYCKTLGNENSKIKEAPHI</sequence>
<evidence type="ECO:0008006" key="5">
    <source>
        <dbReference type="Google" id="ProtNLM"/>
    </source>
</evidence>
<comment type="caution">
    <text evidence="1">The sequence shown here is derived from an EMBL/GenBank/DDBJ whole genome shotgun (WGS) entry which is preliminary data.</text>
</comment>
<dbReference type="Proteomes" id="UP000294844">
    <property type="component" value="Unassembled WGS sequence"/>
</dbReference>
<gene>
    <name evidence="2" type="ORF">CCUG60883_04987</name>
    <name evidence="1" type="ORF">CCUG60885_04984</name>
</gene>
<dbReference type="Proteomes" id="UP000295685">
    <property type="component" value="Unassembled WGS sequence"/>
</dbReference>
<dbReference type="EMBL" id="PECK01000012">
    <property type="protein sequence ID" value="TDZ90338.1"/>
    <property type="molecule type" value="Genomic_DNA"/>
</dbReference>